<dbReference type="AlphaFoldDB" id="A0A5J9WHS1"/>
<comment type="caution">
    <text evidence="2">The sequence shown here is derived from an EMBL/GenBank/DDBJ whole genome shotgun (WGS) entry which is preliminary data.</text>
</comment>
<dbReference type="GO" id="GO:0043169">
    <property type="term" value="F:cation binding"/>
    <property type="evidence" value="ECO:0007669"/>
    <property type="project" value="InterPro"/>
</dbReference>
<dbReference type="EMBL" id="RWGY01000004">
    <property type="protein sequence ID" value="TVU47829.1"/>
    <property type="molecule type" value="Genomic_DNA"/>
</dbReference>
<evidence type="ECO:0000313" key="3">
    <source>
        <dbReference type="Proteomes" id="UP000324897"/>
    </source>
</evidence>
<dbReference type="PROSITE" id="PS01032">
    <property type="entry name" value="PPM_1"/>
    <property type="match status" value="1"/>
</dbReference>
<protein>
    <submittedName>
        <fullName evidence="2">Uncharacterized protein</fullName>
    </submittedName>
</protein>
<reference evidence="2 3" key="1">
    <citation type="journal article" date="2019" name="Sci. Rep.">
        <title>A high-quality genome of Eragrostis curvula grass provides insights into Poaceae evolution and supports new strategies to enhance forage quality.</title>
        <authorList>
            <person name="Carballo J."/>
            <person name="Santos B.A.C.M."/>
            <person name="Zappacosta D."/>
            <person name="Garbus I."/>
            <person name="Selva J.P."/>
            <person name="Gallo C.A."/>
            <person name="Diaz A."/>
            <person name="Albertini E."/>
            <person name="Caccamo M."/>
            <person name="Echenique V."/>
        </authorList>
    </citation>
    <scope>NUCLEOTIDE SEQUENCE [LARGE SCALE GENOMIC DNA]</scope>
    <source>
        <strain evidence="3">cv. Victoria</strain>
        <tissue evidence="2">Leaf</tissue>
    </source>
</reference>
<dbReference type="Proteomes" id="UP000324897">
    <property type="component" value="Chromosome 5"/>
</dbReference>
<dbReference type="InterPro" id="IPR000222">
    <property type="entry name" value="PP2C_BS"/>
</dbReference>
<proteinExistence type="predicted"/>
<evidence type="ECO:0000313" key="2">
    <source>
        <dbReference type="EMBL" id="TVU47829.1"/>
    </source>
</evidence>
<accession>A0A5J9WHS1</accession>
<feature type="non-terminal residue" evidence="2">
    <location>
        <position position="1"/>
    </location>
</feature>
<gene>
    <name evidence="2" type="ORF">EJB05_07440</name>
</gene>
<dbReference type="Gramene" id="TVU47829">
    <property type="protein sequence ID" value="TVU47829"/>
    <property type="gene ID" value="EJB05_07440"/>
</dbReference>
<feature type="region of interest" description="Disordered" evidence="1">
    <location>
        <begin position="102"/>
        <end position="133"/>
    </location>
</feature>
<sequence>MTASAATYSKHNTPIAYPAYCPPTYLPVGGDAIASPKPFSINGQPWRGSPTSNPEPLTLIVPTGRTDGGTCGSEPSVLRSSPEVLHLHDYRVISGRVQSGAISRLSSHERSQREAAAGSRRSGRADKEDGDFDTMRRTIVRKVKENPDRQMRGLASGRWAPGPLHMYRTPRVRGLLAMSRALDITSIHPEFFTWVDGKEMHFVGIFDGHGGTHVLAASCSLLLTRGSSPPWLQGQKLEILRVQSLEPSPVSAPMSDLSARRPLTAAEVAGQIKDDSVFDTFGAPSFARSRKTHQASGITDEALSKTIISEVKQSLLLQEDGSEKLKLKDLYGAVFQDIGQVPI</sequence>
<evidence type="ECO:0000256" key="1">
    <source>
        <dbReference type="SAM" id="MobiDB-lite"/>
    </source>
</evidence>
<organism evidence="2 3">
    <name type="scientific">Eragrostis curvula</name>
    <name type="common">weeping love grass</name>
    <dbReference type="NCBI Taxonomy" id="38414"/>
    <lineage>
        <taxon>Eukaryota</taxon>
        <taxon>Viridiplantae</taxon>
        <taxon>Streptophyta</taxon>
        <taxon>Embryophyta</taxon>
        <taxon>Tracheophyta</taxon>
        <taxon>Spermatophyta</taxon>
        <taxon>Magnoliopsida</taxon>
        <taxon>Liliopsida</taxon>
        <taxon>Poales</taxon>
        <taxon>Poaceae</taxon>
        <taxon>PACMAD clade</taxon>
        <taxon>Chloridoideae</taxon>
        <taxon>Eragrostideae</taxon>
        <taxon>Eragrostidinae</taxon>
        <taxon>Eragrostis</taxon>
    </lineage>
</organism>
<keyword evidence="3" id="KW-1185">Reference proteome</keyword>
<name>A0A5J9WHS1_9POAL</name>